<dbReference type="Gene3D" id="2.60.40.1180">
    <property type="entry name" value="Golgi alpha-mannosidase II"/>
    <property type="match status" value="2"/>
</dbReference>
<dbReference type="EMBL" id="JANATA010000011">
    <property type="protein sequence ID" value="MCP3428823.1"/>
    <property type="molecule type" value="Genomic_DNA"/>
</dbReference>
<keyword evidence="2" id="KW-0326">Glycosidase</keyword>
<sequence>MKRHFLHRVALFVLVLTSHSLHAKLDAFSIEKHVVTLQTTQGEVQIKRQDGESFVIDYLRDGQAQLPSFALAYPRQALPVKVSEYTSYVTITYAEQAIHVDKATGRLAFYYAGEEVVSEKLGLVETSEHRGFSFQLDTDEKLYGGGQRLLGMDRRGHKMPLYNKAHYGYTTESNQMYYGLSAVLSDQRYAILFDNSAKGELDIGHTYADELRFSADTGRTSYVVVLGNSVQQVSQNIAKVTGKQPLLPRWALGNFASRFGYKTQTQTLATAQAYIDNDIPLDAIVLDLYWFGPDIKGHMGNLDWYRPNFPTPENMIQTLTTQGVNTVLITEPFILSTSKQWTNAVANKALATNIDGAVETFDFYFGNTGLVDVFNQDAANWFLDFYSRLAQQGVTGWWGDLGEPEVHPATALHNIDGRLVGADAVHNAYGHQWAKILFEHQLKTQPELRPFIMMRSGFLGSQRYGMIPWTGDVSRSWGGLQGQIELMLQMSAFGVAYIHSDLGGFAGGDKFDAELYLRWLEFGAFTPVFRPHAQDNIAPEPVFHSEDVIDIARDIIKLRYALTPYNYSLSLANSMTGEPLVRPVSFIDESRFTDAKHYLWGDAFLVAPVKVAGVTKQAIDLPEGVWFDYWQKQKWTGEQSISVQAPIGQIPLLVKAGSFIPTVSPTQHLKAYNTRNLHIAYYADAAVQDSTYVMYEDDGASPQTLGTGAYQSIIMTAAQRGKALSLLLTVKGTYARAPLQRTIHYTVYGVNNLPQRVIIDGKHLAESQWQWDELTNSVRFTAELQQQAQINIIL</sequence>
<feature type="domain" description="Glycoside hydrolase family 31 N-terminal" evidence="5">
    <location>
        <begin position="58"/>
        <end position="202"/>
    </location>
</feature>
<dbReference type="Proteomes" id="UP001165413">
    <property type="component" value="Unassembled WGS sequence"/>
</dbReference>
<dbReference type="InterPro" id="IPR048395">
    <property type="entry name" value="Glyco_hydro_31_C"/>
</dbReference>
<evidence type="ECO:0000313" key="7">
    <source>
        <dbReference type="EMBL" id="MCP3428823.1"/>
    </source>
</evidence>
<dbReference type="InterPro" id="IPR025887">
    <property type="entry name" value="Glyco_hydro_31_N_dom"/>
</dbReference>
<dbReference type="PANTHER" id="PTHR43863">
    <property type="entry name" value="HYDROLASE, PUTATIVE (AFU_ORTHOLOGUE AFUA_1G03140)-RELATED"/>
    <property type="match status" value="1"/>
</dbReference>
<keyword evidence="2" id="KW-0378">Hydrolase</keyword>
<keyword evidence="3" id="KW-0732">Signal</keyword>
<organism evidence="7 8">
    <name type="scientific">Opacimonas viscosa</name>
    <dbReference type="NCBI Taxonomy" id="2961944"/>
    <lineage>
        <taxon>Bacteria</taxon>
        <taxon>Pseudomonadati</taxon>
        <taxon>Pseudomonadota</taxon>
        <taxon>Gammaproteobacteria</taxon>
        <taxon>Alteromonadales</taxon>
        <taxon>Alteromonadaceae</taxon>
        <taxon>Opacimonas</taxon>
    </lineage>
</organism>
<dbReference type="SUPFAM" id="SSF51445">
    <property type="entry name" value="(Trans)glycosidases"/>
    <property type="match status" value="1"/>
</dbReference>
<proteinExistence type="inferred from homology"/>
<accession>A0AA41X2I2</accession>
<dbReference type="SUPFAM" id="SSF51011">
    <property type="entry name" value="Glycosyl hydrolase domain"/>
    <property type="match status" value="1"/>
</dbReference>
<evidence type="ECO:0000259" key="5">
    <source>
        <dbReference type="Pfam" id="PF13802"/>
    </source>
</evidence>
<dbReference type="GO" id="GO:0004553">
    <property type="term" value="F:hydrolase activity, hydrolyzing O-glycosyl compounds"/>
    <property type="evidence" value="ECO:0007669"/>
    <property type="project" value="InterPro"/>
</dbReference>
<dbReference type="RefSeq" id="WP_254100468.1">
    <property type="nucleotide sequence ID" value="NZ_JANATA010000011.1"/>
</dbReference>
<evidence type="ECO:0000313" key="8">
    <source>
        <dbReference type="Proteomes" id="UP001165413"/>
    </source>
</evidence>
<evidence type="ECO:0000256" key="2">
    <source>
        <dbReference type="RuleBase" id="RU361185"/>
    </source>
</evidence>
<dbReference type="InterPro" id="IPR051816">
    <property type="entry name" value="Glycosyl_Hydrolase_31"/>
</dbReference>
<comment type="caution">
    <text evidence="7">The sequence shown here is derived from an EMBL/GenBank/DDBJ whole genome shotgun (WGS) entry which is preliminary data.</text>
</comment>
<feature type="domain" description="Glycoside hydrolase family 31 TIM barrel" evidence="4">
    <location>
        <begin position="245"/>
        <end position="569"/>
    </location>
</feature>
<evidence type="ECO:0000259" key="6">
    <source>
        <dbReference type="Pfam" id="PF21365"/>
    </source>
</evidence>
<dbReference type="PANTHER" id="PTHR43863:SF2">
    <property type="entry name" value="MALTASE-GLUCOAMYLASE"/>
    <property type="match status" value="1"/>
</dbReference>
<dbReference type="Pfam" id="PF21365">
    <property type="entry name" value="Glyco_hydro_31_3rd"/>
    <property type="match status" value="1"/>
</dbReference>
<dbReference type="InterPro" id="IPR017853">
    <property type="entry name" value="GH"/>
</dbReference>
<dbReference type="InterPro" id="IPR011013">
    <property type="entry name" value="Gal_mutarotase_sf_dom"/>
</dbReference>
<keyword evidence="8" id="KW-1185">Reference proteome</keyword>
<reference evidence="7" key="1">
    <citation type="submission" date="2022-07" db="EMBL/GenBank/DDBJ databases">
        <title>Characterization of the Novel Bacterium Alteromonas immobilis LMIT006 and Alteromonas gregis LMIT007.</title>
        <authorList>
            <person name="Lin X."/>
        </authorList>
    </citation>
    <scope>NUCLEOTIDE SEQUENCE</scope>
    <source>
        <strain evidence="7">LMIT007</strain>
    </source>
</reference>
<dbReference type="Gene3D" id="3.20.20.80">
    <property type="entry name" value="Glycosidases"/>
    <property type="match status" value="1"/>
</dbReference>
<dbReference type="GO" id="GO:0005975">
    <property type="term" value="P:carbohydrate metabolic process"/>
    <property type="evidence" value="ECO:0007669"/>
    <property type="project" value="InterPro"/>
</dbReference>
<dbReference type="InterPro" id="IPR013780">
    <property type="entry name" value="Glyco_hydro_b"/>
</dbReference>
<evidence type="ECO:0000256" key="1">
    <source>
        <dbReference type="ARBA" id="ARBA00007806"/>
    </source>
</evidence>
<feature type="signal peptide" evidence="3">
    <location>
        <begin position="1"/>
        <end position="23"/>
    </location>
</feature>
<dbReference type="CDD" id="cd14752">
    <property type="entry name" value="GH31_N"/>
    <property type="match status" value="1"/>
</dbReference>
<dbReference type="SUPFAM" id="SSF74650">
    <property type="entry name" value="Galactose mutarotase-like"/>
    <property type="match status" value="1"/>
</dbReference>
<dbReference type="GO" id="GO:0030246">
    <property type="term" value="F:carbohydrate binding"/>
    <property type="evidence" value="ECO:0007669"/>
    <property type="project" value="InterPro"/>
</dbReference>
<dbReference type="AlphaFoldDB" id="A0AA41X2I2"/>
<evidence type="ECO:0000256" key="3">
    <source>
        <dbReference type="SAM" id="SignalP"/>
    </source>
</evidence>
<evidence type="ECO:0000259" key="4">
    <source>
        <dbReference type="Pfam" id="PF01055"/>
    </source>
</evidence>
<dbReference type="Pfam" id="PF13802">
    <property type="entry name" value="Gal_mutarotas_2"/>
    <property type="match status" value="1"/>
</dbReference>
<dbReference type="Gene3D" id="2.60.40.1760">
    <property type="entry name" value="glycosyl hydrolase (family 31)"/>
    <property type="match status" value="1"/>
</dbReference>
<protein>
    <submittedName>
        <fullName evidence="7">DUF5110 domain-containing protein</fullName>
    </submittedName>
</protein>
<dbReference type="InterPro" id="IPR000322">
    <property type="entry name" value="Glyco_hydro_31_TIM"/>
</dbReference>
<gene>
    <name evidence="7" type="ORF">NLF92_07670</name>
</gene>
<name>A0AA41X2I2_9ALTE</name>
<feature type="domain" description="Glycosyl hydrolase family 31 C-terminal" evidence="6">
    <location>
        <begin position="577"/>
        <end position="660"/>
    </location>
</feature>
<comment type="similarity">
    <text evidence="1 2">Belongs to the glycosyl hydrolase 31 family.</text>
</comment>
<dbReference type="Pfam" id="PF01055">
    <property type="entry name" value="Glyco_hydro_31_2nd"/>
    <property type="match status" value="1"/>
</dbReference>
<feature type="chain" id="PRO_5041344512" evidence="3">
    <location>
        <begin position="24"/>
        <end position="794"/>
    </location>
</feature>